<dbReference type="NCBIfam" id="TIGR01826">
    <property type="entry name" value="CofD_related"/>
    <property type="match status" value="1"/>
</dbReference>
<protein>
    <recommendedName>
        <fullName evidence="2">Putative gluconeogenesis factor</fullName>
    </recommendedName>
</protein>
<comment type="similarity">
    <text evidence="2">Belongs to the gluconeogenesis factor family.</text>
</comment>
<gene>
    <name evidence="3" type="ORF">HMPREF0528_0968</name>
</gene>
<keyword evidence="1 2" id="KW-0963">Cytoplasm</keyword>
<dbReference type="PANTHER" id="PTHR30135:SF3">
    <property type="entry name" value="GLUCONEOGENESIS FACTOR-RELATED"/>
    <property type="match status" value="1"/>
</dbReference>
<organism evidence="3 4">
    <name type="scientific">Lactobacillus johnsonii ATCC 33200</name>
    <dbReference type="NCBI Taxonomy" id="525330"/>
    <lineage>
        <taxon>Bacteria</taxon>
        <taxon>Bacillati</taxon>
        <taxon>Bacillota</taxon>
        <taxon>Bacilli</taxon>
        <taxon>Lactobacillales</taxon>
        <taxon>Lactobacillaceae</taxon>
        <taxon>Lactobacillus</taxon>
    </lineage>
</organism>
<evidence type="ECO:0000313" key="3">
    <source>
        <dbReference type="EMBL" id="EEJ59860.1"/>
    </source>
</evidence>
<dbReference type="HAMAP" id="MF_00973">
    <property type="entry name" value="Gluconeogen_factor"/>
    <property type="match status" value="1"/>
</dbReference>
<dbReference type="EMBL" id="ACGR01000034">
    <property type="protein sequence ID" value="EEJ59860.1"/>
    <property type="molecule type" value="Genomic_DNA"/>
</dbReference>
<evidence type="ECO:0000313" key="4">
    <source>
        <dbReference type="Proteomes" id="UP000003491"/>
    </source>
</evidence>
<dbReference type="GO" id="GO:0043743">
    <property type="term" value="F:LPPG:FO 2-phospho-L-lactate transferase activity"/>
    <property type="evidence" value="ECO:0007669"/>
    <property type="project" value="InterPro"/>
</dbReference>
<comment type="function">
    <text evidence="2">Required for morphogenesis under gluconeogenic growth conditions.</text>
</comment>
<dbReference type="SUPFAM" id="SSF142338">
    <property type="entry name" value="CofD-like"/>
    <property type="match status" value="1"/>
</dbReference>
<dbReference type="PANTHER" id="PTHR30135">
    <property type="entry name" value="UNCHARACTERIZED PROTEIN YVCK-RELATED"/>
    <property type="match status" value="1"/>
</dbReference>
<dbReference type="CDD" id="cd07187">
    <property type="entry name" value="YvcK_like"/>
    <property type="match status" value="1"/>
</dbReference>
<dbReference type="HOGENOM" id="CLU_044041_0_1_9"/>
<sequence>MDNKGAEMAYGENKIVHVIRGRRPKIVVIGGGTGLPVILNALKEQNADITAIVTVADDGGSSGAIRDYINVVPPGDIRNVLVSLSDLPQEEKDIFQYRFNSSDSFFAGHAIGNLIIAALDEMQGNIFDAVQSLSRMMRIDGRIFPASNEPLTLNAEFVDGTTESGETEITSKDKRIKRVWVTDTDSDEEPKAVLPVLAAIMQADAVVLGPGSLFTSILPNLMISNLGDAVRQTKAEVIYICNIMTQQGETDHFTAAEHVQVINDHLGGHYINTALVNGAKIDMTKFNPADYDAYLEPVRNDFAGLRAQDCRVITADFIDQHSGLVFHDGKKVADEILNLAFEAYCRRQKEQD</sequence>
<dbReference type="Pfam" id="PF01933">
    <property type="entry name" value="CofD"/>
    <property type="match status" value="1"/>
</dbReference>
<comment type="caution">
    <text evidence="3">The sequence shown here is derived from an EMBL/GenBank/DDBJ whole genome shotgun (WGS) entry which is preliminary data.</text>
</comment>
<dbReference type="InterPro" id="IPR010119">
    <property type="entry name" value="Gluconeogen_factor"/>
</dbReference>
<dbReference type="GO" id="GO:0005737">
    <property type="term" value="C:cytoplasm"/>
    <property type="evidence" value="ECO:0007669"/>
    <property type="project" value="UniProtKB-SubCell"/>
</dbReference>
<evidence type="ECO:0000256" key="2">
    <source>
        <dbReference type="HAMAP-Rule" id="MF_00973"/>
    </source>
</evidence>
<dbReference type="Gene3D" id="3.40.50.10680">
    <property type="entry name" value="CofD-like domains"/>
    <property type="match status" value="1"/>
</dbReference>
<accession>C2E5E4</accession>
<reference evidence="3 4" key="1">
    <citation type="submission" date="2009-01" db="EMBL/GenBank/DDBJ databases">
        <authorList>
            <person name="Qin X."/>
            <person name="Bachman B."/>
            <person name="Battles P."/>
            <person name="Bell A."/>
            <person name="Bess C."/>
            <person name="Bickham C."/>
            <person name="Chaboub L."/>
            <person name="Chen D."/>
            <person name="Coyle M."/>
            <person name="Deiros D.R."/>
            <person name="Dinh H."/>
            <person name="Forbes L."/>
            <person name="Fowler G."/>
            <person name="Francisco L."/>
            <person name="Fu Q."/>
            <person name="Gubbala S."/>
            <person name="Hale W."/>
            <person name="Han Y."/>
            <person name="Hemphill L."/>
            <person name="Highlander S.K."/>
            <person name="Hirani K."/>
            <person name="Hogues M."/>
            <person name="Jackson L."/>
            <person name="Jakkamsetti A."/>
            <person name="Javaid M."/>
            <person name="Jiang H."/>
            <person name="Korchina V."/>
            <person name="Kovar C."/>
            <person name="Lara F."/>
            <person name="Lee S."/>
            <person name="Mata R."/>
            <person name="Mathew T."/>
            <person name="Moen C."/>
            <person name="Morales K."/>
            <person name="Munidasa M."/>
            <person name="Nazareth L."/>
            <person name="Ngo R."/>
            <person name="Nguyen L."/>
            <person name="Okwuonu G."/>
            <person name="Ongeri F."/>
            <person name="Patil S."/>
            <person name="Petrosino J."/>
            <person name="Pham C."/>
            <person name="Pham P."/>
            <person name="Pu L.-L."/>
            <person name="Puazo M."/>
            <person name="Raj R."/>
            <person name="Reid J."/>
            <person name="Rouhana J."/>
            <person name="Saada N."/>
            <person name="Shang Y."/>
            <person name="Simmons D."/>
            <person name="Thornton R."/>
            <person name="Warren J."/>
            <person name="Weissenberger G."/>
            <person name="Zhang J."/>
            <person name="Zhang L."/>
            <person name="Zhou C."/>
            <person name="Zhu D."/>
            <person name="Muzny D."/>
            <person name="Worley K."/>
            <person name="Gibbs R."/>
        </authorList>
    </citation>
    <scope>NUCLEOTIDE SEQUENCE [LARGE SCALE GENOMIC DNA]</scope>
    <source>
        <strain evidence="3 4">ATCC 33200</strain>
    </source>
</reference>
<proteinExistence type="inferred from homology"/>
<dbReference type="AlphaFoldDB" id="C2E5E4"/>
<dbReference type="Proteomes" id="UP000003491">
    <property type="component" value="Unassembled WGS sequence"/>
</dbReference>
<dbReference type="InterPro" id="IPR002882">
    <property type="entry name" value="CofD"/>
</dbReference>
<dbReference type="InterPro" id="IPR038136">
    <property type="entry name" value="CofD-like_dom_sf"/>
</dbReference>
<evidence type="ECO:0000256" key="1">
    <source>
        <dbReference type="ARBA" id="ARBA00022490"/>
    </source>
</evidence>
<name>C2E5E4_LACJH</name>
<dbReference type="GO" id="GO:0008360">
    <property type="term" value="P:regulation of cell shape"/>
    <property type="evidence" value="ECO:0007669"/>
    <property type="project" value="UniProtKB-UniRule"/>
</dbReference>
<comment type="subcellular location">
    <subcellularLocation>
        <location evidence="2">Cytoplasm</location>
    </subcellularLocation>
</comment>